<dbReference type="EMBL" id="AEDD01000001">
    <property type="protein sequence ID" value="EFM12685.1"/>
    <property type="molecule type" value="Genomic_DNA"/>
</dbReference>
<dbReference type="Proteomes" id="UP000005387">
    <property type="component" value="Unassembled WGS sequence"/>
</dbReference>
<organism evidence="2 3">
    <name type="scientific">Paenibacillus curdlanolyticus YK9</name>
    <dbReference type="NCBI Taxonomy" id="717606"/>
    <lineage>
        <taxon>Bacteria</taxon>
        <taxon>Bacillati</taxon>
        <taxon>Bacillota</taxon>
        <taxon>Bacilli</taxon>
        <taxon>Bacillales</taxon>
        <taxon>Paenibacillaceae</taxon>
        <taxon>Paenibacillus</taxon>
    </lineage>
</organism>
<sequence length="215" mass="23998">MIEDRYLTPSQVMAHRYQNHPRPNWTIAILCFLVKELTHLGVETIIGYGAAGSINRTMKQGALALGAESLNSDGTSRTYLPERHRFSCDPALLDIAREVSERMKLEVHEAIAANIDGLFRETKTLVRELQAEGAQMVNLETSALYASAEICKARSTWLGFISDRLVQEEWESWDIDSSALSTQVSLICLGIVKQWVSAAACEVPYRNGSEETVHE</sequence>
<dbReference type="AlphaFoldDB" id="E0I321"/>
<proteinExistence type="predicted"/>
<reference evidence="2 3" key="1">
    <citation type="submission" date="2010-07" db="EMBL/GenBank/DDBJ databases">
        <title>The draft genome of Paenibacillus curdlanolyticus YK9.</title>
        <authorList>
            <consortium name="US DOE Joint Genome Institute (JGI-PGF)"/>
            <person name="Lucas S."/>
            <person name="Copeland A."/>
            <person name="Lapidus A."/>
            <person name="Cheng J.-F."/>
            <person name="Bruce D."/>
            <person name="Goodwin L."/>
            <person name="Pitluck S."/>
            <person name="Land M.L."/>
            <person name="Hauser L."/>
            <person name="Chang Y.-J."/>
            <person name="Jeffries C."/>
            <person name="Anderson I.J."/>
            <person name="Johnson E."/>
            <person name="Loganathan U."/>
            <person name="Mulhopadhyay B."/>
            <person name="Kyrpides N."/>
            <person name="Woyke T.J."/>
        </authorList>
    </citation>
    <scope>NUCLEOTIDE SEQUENCE [LARGE SCALE GENOMIC DNA]</scope>
    <source>
        <strain evidence="2 3">YK9</strain>
    </source>
</reference>
<dbReference type="STRING" id="717606.PaecuDRAFT_0196"/>
<dbReference type="InterPro" id="IPR000845">
    <property type="entry name" value="Nucleoside_phosphorylase_d"/>
</dbReference>
<keyword evidence="3" id="KW-1185">Reference proteome</keyword>
<dbReference type="eggNOG" id="COG2820">
    <property type="taxonomic scope" value="Bacteria"/>
</dbReference>
<protein>
    <submittedName>
        <fullName evidence="2">Purine or other phosphorylase family 1</fullName>
    </submittedName>
</protein>
<evidence type="ECO:0000259" key="1">
    <source>
        <dbReference type="Pfam" id="PF01048"/>
    </source>
</evidence>
<dbReference type="InterPro" id="IPR035994">
    <property type="entry name" value="Nucleoside_phosphorylase_sf"/>
</dbReference>
<evidence type="ECO:0000313" key="3">
    <source>
        <dbReference type="Proteomes" id="UP000005387"/>
    </source>
</evidence>
<evidence type="ECO:0000313" key="2">
    <source>
        <dbReference type="EMBL" id="EFM12685.1"/>
    </source>
</evidence>
<dbReference type="GO" id="GO:0009116">
    <property type="term" value="P:nucleoside metabolic process"/>
    <property type="evidence" value="ECO:0007669"/>
    <property type="project" value="InterPro"/>
</dbReference>
<dbReference type="Gene3D" id="3.40.50.1580">
    <property type="entry name" value="Nucleoside phosphorylase domain"/>
    <property type="match status" value="1"/>
</dbReference>
<dbReference type="OrthoDB" id="7945729at2"/>
<accession>E0I321</accession>
<name>E0I321_9BACL</name>
<dbReference type="Pfam" id="PF01048">
    <property type="entry name" value="PNP_UDP_1"/>
    <property type="match status" value="1"/>
</dbReference>
<dbReference type="SUPFAM" id="SSF53167">
    <property type="entry name" value="Purine and uridine phosphorylases"/>
    <property type="match status" value="1"/>
</dbReference>
<gene>
    <name evidence="2" type="ORF">PaecuDRAFT_0196</name>
</gene>
<feature type="domain" description="Nucleoside phosphorylase" evidence="1">
    <location>
        <begin position="37"/>
        <end position="174"/>
    </location>
</feature>
<dbReference type="RefSeq" id="WP_006036214.1">
    <property type="nucleotide sequence ID" value="NZ_AEDD01000001.1"/>
</dbReference>
<dbReference type="GO" id="GO:0003824">
    <property type="term" value="F:catalytic activity"/>
    <property type="evidence" value="ECO:0007669"/>
    <property type="project" value="InterPro"/>
</dbReference>